<organism evidence="1 2">
    <name type="scientific">Hymenobacter amundsenii</name>
    <dbReference type="NCBI Taxonomy" id="2006685"/>
    <lineage>
        <taxon>Bacteria</taxon>
        <taxon>Pseudomonadati</taxon>
        <taxon>Bacteroidota</taxon>
        <taxon>Cytophagia</taxon>
        <taxon>Cytophagales</taxon>
        <taxon>Hymenobacteraceae</taxon>
        <taxon>Hymenobacter</taxon>
    </lineage>
</organism>
<protein>
    <submittedName>
        <fullName evidence="1">Uncharacterized protein</fullName>
    </submittedName>
</protein>
<accession>A0A246FM55</accession>
<dbReference type="Proteomes" id="UP000197277">
    <property type="component" value="Unassembled WGS sequence"/>
</dbReference>
<evidence type="ECO:0000313" key="1">
    <source>
        <dbReference type="EMBL" id="OWP63769.1"/>
    </source>
</evidence>
<keyword evidence="2" id="KW-1185">Reference proteome</keyword>
<dbReference type="EMBL" id="NIRR01000008">
    <property type="protein sequence ID" value="OWP63769.1"/>
    <property type="molecule type" value="Genomic_DNA"/>
</dbReference>
<name>A0A246FM55_9BACT</name>
<dbReference type="AlphaFoldDB" id="A0A246FM55"/>
<sequence length="143" mass="16340">MSENMYRYFGDAAFQQRADRWQELVATILPVANYLEVQQLFAAQLPAPLRLAGVPVPERLARVYGATHRFALTPEVAVFCQQRPYSDWQNSAFEDPAFFLNDTLLLGSISHEDAVVLRLSAVERQQLNATGYDFWCEWPLDAQ</sequence>
<reference evidence="1 2" key="1">
    <citation type="submission" date="2017-06" db="EMBL/GenBank/DDBJ databases">
        <title>Hymenobacter amundsenii sp. nov. isolated from regoliths in Antarctica.</title>
        <authorList>
            <person name="Sedlacek I."/>
            <person name="Kralova S."/>
            <person name="Pantucek R."/>
            <person name="Svec P."/>
            <person name="Holochova P."/>
            <person name="Stankova E."/>
            <person name="Vrbovska V."/>
            <person name="Busse H.-J."/>
        </authorList>
    </citation>
    <scope>NUCLEOTIDE SEQUENCE [LARGE SCALE GENOMIC DNA]</scope>
    <source>
        <strain evidence="1 2">CCM 8682</strain>
    </source>
</reference>
<proteinExistence type="predicted"/>
<comment type="caution">
    <text evidence="1">The sequence shown here is derived from an EMBL/GenBank/DDBJ whole genome shotgun (WGS) entry which is preliminary data.</text>
</comment>
<gene>
    <name evidence="1" type="ORF">CDA63_07200</name>
</gene>
<evidence type="ECO:0000313" key="2">
    <source>
        <dbReference type="Proteomes" id="UP000197277"/>
    </source>
</evidence>